<evidence type="ECO:0000256" key="1">
    <source>
        <dbReference type="ARBA" id="ARBA00008520"/>
    </source>
</evidence>
<dbReference type="AlphaFoldDB" id="A0A369AMD2"/>
<dbReference type="PROSITE" id="PS01037">
    <property type="entry name" value="SBP_BACTERIAL_1"/>
    <property type="match status" value="1"/>
</dbReference>
<dbReference type="InterPro" id="IPR050490">
    <property type="entry name" value="Bact_solute-bd_prot1"/>
</dbReference>
<dbReference type="Pfam" id="PF01547">
    <property type="entry name" value="SBP_bac_1"/>
    <property type="match status" value="1"/>
</dbReference>
<dbReference type="SUPFAM" id="SSF53850">
    <property type="entry name" value="Periplasmic binding protein-like II"/>
    <property type="match status" value="1"/>
</dbReference>
<proteinExistence type="inferred from homology"/>
<dbReference type="PANTHER" id="PTHR43649:SF14">
    <property type="entry name" value="BLR3389 PROTEIN"/>
    <property type="match status" value="1"/>
</dbReference>
<name>A0A369AMD2_9FIRM</name>
<sequence>MKRIFTVPVAVVLAASLLLVGCGKQNEQNNPSGQSASAEKKKMVLAAVSDPRSKAILEMIDNKIKTYDPDNKFNVEIQMEKYEVEQYKTKLTTLMASNSQPDIFYTYEAGFMKPFVEGGKVYPIGDELEKDAEWKNRFQDGVFKPLSFDGKIYGIPLTKQLSVMFYNKKLFNEAGIAGAPKTYDEFLEHVDAFKKKNIIPVSLPSQRAWLAGELMQQLANGVGGDALYNEICNGTAKWDDPRFIEAATIFSELVKKDAFQKGFLGMSQDEGRDQFKNEKAAMFYTISSDFEALTAQDSPVGKNLDFFMLPPVKPENGAINVGSIGNTFAISMKAKDIPAAAALMKTFSDKDMQENIAYTAKQFIVTKQNLDETKMDPLAIKFINATSDIKVLTPWFDRIFGAGEGTEFNNASVAIAGGKNPAEQMKKLQKFAEDNENR</sequence>
<organism evidence="5 6">
    <name type="scientific">Anaerobacterium chartisolvens</name>
    <dbReference type="NCBI Taxonomy" id="1297424"/>
    <lineage>
        <taxon>Bacteria</taxon>
        <taxon>Bacillati</taxon>
        <taxon>Bacillota</taxon>
        <taxon>Clostridia</taxon>
        <taxon>Eubacteriales</taxon>
        <taxon>Oscillospiraceae</taxon>
        <taxon>Anaerobacterium</taxon>
    </lineage>
</organism>
<keyword evidence="3 4" id="KW-0732">Signal</keyword>
<dbReference type="OrthoDB" id="1861912at2"/>
<dbReference type="RefSeq" id="WP_114299385.1">
    <property type="nucleotide sequence ID" value="NZ_QPJT01000028.1"/>
</dbReference>
<evidence type="ECO:0000256" key="2">
    <source>
        <dbReference type="ARBA" id="ARBA00022448"/>
    </source>
</evidence>
<evidence type="ECO:0000313" key="6">
    <source>
        <dbReference type="Proteomes" id="UP000253034"/>
    </source>
</evidence>
<feature type="chain" id="PRO_5039239006" evidence="4">
    <location>
        <begin position="21"/>
        <end position="438"/>
    </location>
</feature>
<dbReference type="PROSITE" id="PS51257">
    <property type="entry name" value="PROKAR_LIPOPROTEIN"/>
    <property type="match status" value="1"/>
</dbReference>
<reference evidence="5 6" key="1">
    <citation type="submission" date="2018-07" db="EMBL/GenBank/DDBJ databases">
        <title>Genomic Encyclopedia of Type Strains, Phase IV (KMG-IV): sequencing the most valuable type-strain genomes for metagenomic binning, comparative biology and taxonomic classification.</title>
        <authorList>
            <person name="Goeker M."/>
        </authorList>
    </citation>
    <scope>NUCLEOTIDE SEQUENCE [LARGE SCALE GENOMIC DNA]</scope>
    <source>
        <strain evidence="5 6">DSM 27016</strain>
    </source>
</reference>
<accession>A0A369AMD2</accession>
<dbReference type="InterPro" id="IPR006059">
    <property type="entry name" value="SBP"/>
</dbReference>
<keyword evidence="6" id="KW-1185">Reference proteome</keyword>
<comment type="caution">
    <text evidence="5">The sequence shown here is derived from an EMBL/GenBank/DDBJ whole genome shotgun (WGS) entry which is preliminary data.</text>
</comment>
<comment type="similarity">
    <text evidence="1">Belongs to the bacterial solute-binding protein 1 family.</text>
</comment>
<dbReference type="InterPro" id="IPR006061">
    <property type="entry name" value="SBP_1_CS"/>
</dbReference>
<dbReference type="Gene3D" id="3.40.190.10">
    <property type="entry name" value="Periplasmic binding protein-like II"/>
    <property type="match status" value="2"/>
</dbReference>
<evidence type="ECO:0000313" key="5">
    <source>
        <dbReference type="EMBL" id="RCX10540.1"/>
    </source>
</evidence>
<protein>
    <submittedName>
        <fullName evidence="5">Raffinose/stachyose/melibiose transport system substrate-binding protein</fullName>
    </submittedName>
</protein>
<dbReference type="GO" id="GO:0055085">
    <property type="term" value="P:transmembrane transport"/>
    <property type="evidence" value="ECO:0007669"/>
    <property type="project" value="InterPro"/>
</dbReference>
<keyword evidence="2" id="KW-0813">Transport</keyword>
<dbReference type="Proteomes" id="UP000253034">
    <property type="component" value="Unassembled WGS sequence"/>
</dbReference>
<dbReference type="EMBL" id="QPJT01000028">
    <property type="protein sequence ID" value="RCX10540.1"/>
    <property type="molecule type" value="Genomic_DNA"/>
</dbReference>
<evidence type="ECO:0000256" key="4">
    <source>
        <dbReference type="SAM" id="SignalP"/>
    </source>
</evidence>
<gene>
    <name evidence="5" type="ORF">DFR58_12839</name>
</gene>
<dbReference type="PANTHER" id="PTHR43649">
    <property type="entry name" value="ARABINOSE-BINDING PROTEIN-RELATED"/>
    <property type="match status" value="1"/>
</dbReference>
<evidence type="ECO:0000256" key="3">
    <source>
        <dbReference type="ARBA" id="ARBA00022729"/>
    </source>
</evidence>
<feature type="signal peptide" evidence="4">
    <location>
        <begin position="1"/>
        <end position="20"/>
    </location>
</feature>